<accession>A0A2P6TXU7</accession>
<feature type="region of interest" description="Disordered" evidence="3">
    <location>
        <begin position="62"/>
        <end position="81"/>
    </location>
</feature>
<dbReference type="InterPro" id="IPR054502">
    <property type="entry name" value="bHLH-TF_ACT-like_plant"/>
</dbReference>
<evidence type="ECO:0000313" key="7">
    <source>
        <dbReference type="Proteomes" id="UP000239899"/>
    </source>
</evidence>
<dbReference type="Pfam" id="PF22754">
    <property type="entry name" value="bHLH-TF_ACT-like_plant"/>
    <property type="match status" value="1"/>
</dbReference>
<evidence type="ECO:0000259" key="5">
    <source>
        <dbReference type="PROSITE" id="PS51671"/>
    </source>
</evidence>
<proteinExistence type="predicted"/>
<dbReference type="CDD" id="cd04873">
    <property type="entry name" value="ACT_UUR-ACR-like"/>
    <property type="match status" value="1"/>
</dbReference>
<dbReference type="SMART" id="SM00353">
    <property type="entry name" value="HLH"/>
    <property type="match status" value="1"/>
</dbReference>
<dbReference type="GO" id="GO:0046983">
    <property type="term" value="F:protein dimerization activity"/>
    <property type="evidence" value="ECO:0007669"/>
    <property type="project" value="InterPro"/>
</dbReference>
<dbReference type="InterPro" id="IPR045865">
    <property type="entry name" value="ACT-like_dom_sf"/>
</dbReference>
<dbReference type="OrthoDB" id="515240at2759"/>
<dbReference type="SUPFAM" id="SSF55021">
    <property type="entry name" value="ACT-like"/>
    <property type="match status" value="1"/>
</dbReference>
<dbReference type="GO" id="GO:0003700">
    <property type="term" value="F:DNA-binding transcription factor activity"/>
    <property type="evidence" value="ECO:0007669"/>
    <property type="project" value="TreeGrafter"/>
</dbReference>
<feature type="domain" description="ACT" evidence="5">
    <location>
        <begin position="326"/>
        <end position="406"/>
    </location>
</feature>
<evidence type="ECO:0000256" key="3">
    <source>
        <dbReference type="SAM" id="MobiDB-lite"/>
    </source>
</evidence>
<dbReference type="InterPro" id="IPR036638">
    <property type="entry name" value="HLH_DNA-bd_sf"/>
</dbReference>
<dbReference type="InterPro" id="IPR051358">
    <property type="entry name" value="TF_AMS/ICE1/BHLH6-like"/>
</dbReference>
<dbReference type="Gene3D" id="3.30.70.260">
    <property type="match status" value="1"/>
</dbReference>
<dbReference type="STRING" id="3076.A0A2P6TXU7"/>
<sequence length="406" mass="43786">MWSPGSELPSSSPLAAHTFTDTDLQSLIVGLDNGHPDLDSLLGGLQGSAGLQFLPHLPADDGAAAAASHQPPEQPAVFVPADLSGSGPAVLLPPALESPLLPLSLGTSEDGMACDDFGPAQQHDSQQQQQDPQQQRPQRRTHQQAQQTHAARPKGQRSRPAPPTKQPHSQVEKQRRDRINSLIDELRELVPPQGSEAAAMSALDGPTSDGRRPKHVVLADTIRLIKDMQLQLAEGQGGPEDAGGNSSSRDAQPPWHEPPALHWESEHEHEPPSQQQRQQQQQQQQQQQDSGEGSHPPHPELPHAPEDEPAAEAGVVVELEEGAIRYVKVTCPDRHGLLADIVRALKELPLEITTAAITTRRDHTCVDTFQVEVEDPLLQPADIKALVADALRLTGDKKRKADGTGT</sequence>
<dbReference type="PANTHER" id="PTHR31945:SF11">
    <property type="entry name" value="TRANSCRIPTION FACTOR ABORTED MICROSPORES"/>
    <property type="match status" value="1"/>
</dbReference>
<gene>
    <name evidence="6" type="ORF">C2E21_2605</name>
</gene>
<protein>
    <submittedName>
        <fullName evidence="6">Transcription factor ABORTED MICROSPORES</fullName>
    </submittedName>
</protein>
<feature type="region of interest" description="Disordered" evidence="3">
    <location>
        <begin position="102"/>
        <end position="213"/>
    </location>
</feature>
<dbReference type="EMBL" id="LHPG02000004">
    <property type="protein sequence ID" value="PRW58868.1"/>
    <property type="molecule type" value="Genomic_DNA"/>
</dbReference>
<feature type="domain" description="BHLH" evidence="4">
    <location>
        <begin position="163"/>
        <end position="228"/>
    </location>
</feature>
<evidence type="ECO:0000259" key="4">
    <source>
        <dbReference type="PROSITE" id="PS50888"/>
    </source>
</evidence>
<organism evidence="6 7">
    <name type="scientific">Chlorella sorokiniana</name>
    <name type="common">Freshwater green alga</name>
    <dbReference type="NCBI Taxonomy" id="3076"/>
    <lineage>
        <taxon>Eukaryota</taxon>
        <taxon>Viridiplantae</taxon>
        <taxon>Chlorophyta</taxon>
        <taxon>core chlorophytes</taxon>
        <taxon>Trebouxiophyceae</taxon>
        <taxon>Chlorellales</taxon>
        <taxon>Chlorellaceae</taxon>
        <taxon>Chlorella clade</taxon>
        <taxon>Chlorella</taxon>
    </lineage>
</organism>
<dbReference type="Pfam" id="PF00010">
    <property type="entry name" value="HLH"/>
    <property type="match status" value="1"/>
</dbReference>
<dbReference type="InterPro" id="IPR002912">
    <property type="entry name" value="ACT_dom"/>
</dbReference>
<feature type="region of interest" description="Disordered" evidence="3">
    <location>
        <begin position="234"/>
        <end position="306"/>
    </location>
</feature>
<dbReference type="SUPFAM" id="SSF47459">
    <property type="entry name" value="HLH, helix-loop-helix DNA-binding domain"/>
    <property type="match status" value="1"/>
</dbReference>
<comment type="caution">
    <text evidence="6">The sequence shown here is derived from an EMBL/GenBank/DDBJ whole genome shotgun (WGS) entry which is preliminary data.</text>
</comment>
<evidence type="ECO:0000256" key="1">
    <source>
        <dbReference type="ARBA" id="ARBA00004123"/>
    </source>
</evidence>
<feature type="compositionally biased region" description="Low complexity" evidence="3">
    <location>
        <begin position="272"/>
        <end position="288"/>
    </location>
</feature>
<dbReference type="GO" id="GO:0005634">
    <property type="term" value="C:nucleus"/>
    <property type="evidence" value="ECO:0007669"/>
    <property type="project" value="UniProtKB-SubCell"/>
</dbReference>
<dbReference type="GO" id="GO:0043565">
    <property type="term" value="F:sequence-specific DNA binding"/>
    <property type="evidence" value="ECO:0007669"/>
    <property type="project" value="TreeGrafter"/>
</dbReference>
<feature type="compositionally biased region" description="Low complexity" evidence="3">
    <location>
        <begin position="119"/>
        <end position="136"/>
    </location>
</feature>
<dbReference type="Proteomes" id="UP000239899">
    <property type="component" value="Unassembled WGS sequence"/>
</dbReference>
<evidence type="ECO:0000313" key="6">
    <source>
        <dbReference type="EMBL" id="PRW58868.1"/>
    </source>
</evidence>
<feature type="compositionally biased region" description="Low complexity" evidence="3">
    <location>
        <begin position="62"/>
        <end position="71"/>
    </location>
</feature>
<dbReference type="AlphaFoldDB" id="A0A2P6TXU7"/>
<keyword evidence="2" id="KW-0539">Nucleus</keyword>
<reference evidence="6 7" key="1">
    <citation type="journal article" date="2018" name="Plant J.">
        <title>Genome sequences of Chlorella sorokiniana UTEX 1602 and Micractinium conductrix SAG 241.80: implications to maltose excretion by a green alga.</title>
        <authorList>
            <person name="Arriola M.B."/>
            <person name="Velmurugan N."/>
            <person name="Zhang Y."/>
            <person name="Plunkett M.H."/>
            <person name="Hondzo H."/>
            <person name="Barney B.M."/>
        </authorList>
    </citation>
    <scope>NUCLEOTIDE SEQUENCE [LARGE SCALE GENOMIC DNA]</scope>
    <source>
        <strain evidence="7">UTEX 1602</strain>
    </source>
</reference>
<comment type="subcellular location">
    <subcellularLocation>
        <location evidence="1">Nucleus</location>
    </subcellularLocation>
</comment>
<dbReference type="Gene3D" id="4.10.280.10">
    <property type="entry name" value="Helix-loop-helix DNA-binding domain"/>
    <property type="match status" value="1"/>
</dbReference>
<keyword evidence="7" id="KW-1185">Reference proteome</keyword>
<name>A0A2P6TXU7_CHLSO</name>
<feature type="compositionally biased region" description="Basic and acidic residues" evidence="3">
    <location>
        <begin position="170"/>
        <end position="188"/>
    </location>
</feature>
<dbReference type="PROSITE" id="PS51671">
    <property type="entry name" value="ACT"/>
    <property type="match status" value="1"/>
</dbReference>
<dbReference type="PROSITE" id="PS50888">
    <property type="entry name" value="BHLH"/>
    <property type="match status" value="1"/>
</dbReference>
<evidence type="ECO:0000256" key="2">
    <source>
        <dbReference type="ARBA" id="ARBA00023242"/>
    </source>
</evidence>
<dbReference type="PANTHER" id="PTHR31945">
    <property type="entry name" value="TRANSCRIPTION FACTOR SCREAM2-RELATED"/>
    <property type="match status" value="1"/>
</dbReference>
<feature type="compositionally biased region" description="Basic and acidic residues" evidence="3">
    <location>
        <begin position="295"/>
        <end position="306"/>
    </location>
</feature>
<dbReference type="InterPro" id="IPR011598">
    <property type="entry name" value="bHLH_dom"/>
</dbReference>